<dbReference type="InterPro" id="IPR011059">
    <property type="entry name" value="Metal-dep_hydrolase_composite"/>
</dbReference>
<dbReference type="KEGG" id="spzr:G5C33_13650"/>
<dbReference type="Gene3D" id="2.30.40.10">
    <property type="entry name" value="Urease, subunit C, domain 1"/>
    <property type="match status" value="1"/>
</dbReference>
<dbReference type="AlphaFoldDB" id="A0A6G6Y701"/>
<dbReference type="Gene3D" id="3.20.20.140">
    <property type="entry name" value="Metal-dependent hydrolases"/>
    <property type="match status" value="1"/>
</dbReference>
<protein>
    <submittedName>
        <fullName evidence="2">Amidohydrolase family protein</fullName>
    </submittedName>
</protein>
<dbReference type="InterPro" id="IPR013108">
    <property type="entry name" value="Amidohydro_3"/>
</dbReference>
<dbReference type="Pfam" id="PF07969">
    <property type="entry name" value="Amidohydro_3"/>
    <property type="match status" value="1"/>
</dbReference>
<organism evidence="2 3">
    <name type="scientific">Stakelama tenebrarum</name>
    <dbReference type="NCBI Taxonomy" id="2711215"/>
    <lineage>
        <taxon>Bacteria</taxon>
        <taxon>Pseudomonadati</taxon>
        <taxon>Pseudomonadota</taxon>
        <taxon>Alphaproteobacteria</taxon>
        <taxon>Sphingomonadales</taxon>
        <taxon>Sphingomonadaceae</taxon>
        <taxon>Stakelama</taxon>
    </lineage>
</organism>
<dbReference type="InterPro" id="IPR032466">
    <property type="entry name" value="Metal_Hydrolase"/>
</dbReference>
<accession>A0A6G6Y701</accession>
<evidence type="ECO:0000259" key="1">
    <source>
        <dbReference type="Pfam" id="PF07969"/>
    </source>
</evidence>
<dbReference type="SUPFAM" id="SSF51338">
    <property type="entry name" value="Composite domain of metallo-dependent hydrolases"/>
    <property type="match status" value="1"/>
</dbReference>
<dbReference type="PANTHER" id="PTHR22642:SF2">
    <property type="entry name" value="PROTEIN LONG AFTER FAR-RED 3"/>
    <property type="match status" value="1"/>
</dbReference>
<keyword evidence="3" id="KW-1185">Reference proteome</keyword>
<dbReference type="Gene3D" id="3.10.310.70">
    <property type="match status" value="1"/>
</dbReference>
<dbReference type="Proteomes" id="UP000501568">
    <property type="component" value="Chromosome"/>
</dbReference>
<dbReference type="PANTHER" id="PTHR22642">
    <property type="entry name" value="IMIDAZOLONEPROPIONASE"/>
    <property type="match status" value="1"/>
</dbReference>
<proteinExistence type="predicted"/>
<dbReference type="GO" id="GO:0016810">
    <property type="term" value="F:hydrolase activity, acting on carbon-nitrogen (but not peptide) bonds"/>
    <property type="evidence" value="ECO:0007669"/>
    <property type="project" value="InterPro"/>
</dbReference>
<reference evidence="2 3" key="1">
    <citation type="submission" date="2020-02" db="EMBL/GenBank/DDBJ databases">
        <authorList>
            <person name="Zheng R.K."/>
            <person name="Sun C.M."/>
        </authorList>
    </citation>
    <scope>NUCLEOTIDE SEQUENCE [LARGE SCALE GENOMIC DNA]</scope>
    <source>
        <strain evidence="3">zrk23</strain>
    </source>
</reference>
<sequence length="464" mass="48597">MLIRNAELENGTVCDIRIDGDHIGEVGPLTMRPGEPVIDAGGALLLPGLHDHHIHVAATAAGLASVPCGPPDVTDAEALAAALGRSGGGWLRGVGYHESVAGMLDAGSLDAIAPDRPVRIQHRSGRMWFLNSAALDLLLADRDAPPGMEREAGRFTGRLFDEDGWLRAALGAQPPRFAQVGAMLAARGVTGLTEISPANDDAMARHFAAERAHDALPQKVLLAGKLELAQAAMARGITLGPAKLHLHEADLPDFDAALAFMRTAHDQGRVVAVHCATEVELVFTLAAFGAAGTIPGDRIEHASVSPDTAVAEIARLGLAVVSQPHFVAERGDAYRADVDPRDQPLLYRLRAFHDAGVPLAGGSDAPYGGTDPWAAMAAAVSRQTPSGAMIGPNEALTPEEALGLYLAAPQALGERRRITPGAPADLCMLDRPWAAAREDLASVGVRASWVDGRQIFDSVDQAPV</sequence>
<keyword evidence="2" id="KW-0378">Hydrolase</keyword>
<evidence type="ECO:0000313" key="3">
    <source>
        <dbReference type="Proteomes" id="UP000501568"/>
    </source>
</evidence>
<dbReference type="SUPFAM" id="SSF51556">
    <property type="entry name" value="Metallo-dependent hydrolases"/>
    <property type="match status" value="1"/>
</dbReference>
<name>A0A6G6Y701_9SPHN</name>
<gene>
    <name evidence="2" type="ORF">G5C33_13650</name>
</gene>
<evidence type="ECO:0000313" key="2">
    <source>
        <dbReference type="EMBL" id="QIG80724.1"/>
    </source>
</evidence>
<dbReference type="RefSeq" id="WP_165327732.1">
    <property type="nucleotide sequence ID" value="NZ_CP049109.1"/>
</dbReference>
<dbReference type="EMBL" id="CP049109">
    <property type="protein sequence ID" value="QIG80724.1"/>
    <property type="molecule type" value="Genomic_DNA"/>
</dbReference>
<feature type="domain" description="Amidohydrolase 3" evidence="1">
    <location>
        <begin position="37"/>
        <end position="456"/>
    </location>
</feature>